<dbReference type="InterPro" id="IPR036116">
    <property type="entry name" value="FN3_sf"/>
</dbReference>
<reference evidence="4 5" key="1">
    <citation type="journal article" date="2016" name="Nat. Commun.">
        <title>Thousands of microbial genomes shed light on interconnected biogeochemical processes in an aquifer system.</title>
        <authorList>
            <person name="Anantharaman K."/>
            <person name="Brown C.T."/>
            <person name="Hug L.A."/>
            <person name="Sharon I."/>
            <person name="Castelle C.J."/>
            <person name="Probst A.J."/>
            <person name="Thomas B.C."/>
            <person name="Singh A."/>
            <person name="Wilkins M.J."/>
            <person name="Karaoz U."/>
            <person name="Brodie E.L."/>
            <person name="Williams K.H."/>
            <person name="Hubbard S.S."/>
            <person name="Banfield J.F."/>
        </authorList>
    </citation>
    <scope>NUCLEOTIDE SEQUENCE [LARGE SCALE GENOMIC DNA]</scope>
</reference>
<keyword evidence="2" id="KW-0732">Signal</keyword>
<keyword evidence="1" id="KW-0812">Transmembrane</keyword>
<name>A0A1F5R314_9BACT</name>
<feature type="chain" id="PRO_5009520626" description="DUF6754 domain-containing protein" evidence="2">
    <location>
        <begin position="20"/>
        <end position="390"/>
    </location>
</feature>
<evidence type="ECO:0000256" key="1">
    <source>
        <dbReference type="SAM" id="Phobius"/>
    </source>
</evidence>
<organism evidence="4 5">
    <name type="scientific">Candidatus Edwardsbacteria bacterium GWF2_54_11</name>
    <dbReference type="NCBI Taxonomy" id="1817851"/>
    <lineage>
        <taxon>Bacteria</taxon>
        <taxon>Candidatus Edwardsiibacteriota</taxon>
    </lineage>
</organism>
<dbReference type="Gene3D" id="2.60.40.10">
    <property type="entry name" value="Immunoglobulins"/>
    <property type="match status" value="1"/>
</dbReference>
<keyword evidence="1" id="KW-0472">Membrane</keyword>
<gene>
    <name evidence="4" type="ORF">A2024_06825</name>
</gene>
<dbReference type="Proteomes" id="UP000177230">
    <property type="component" value="Unassembled WGS sequence"/>
</dbReference>
<feature type="domain" description="DUF6754" evidence="3">
    <location>
        <begin position="118"/>
        <end position="357"/>
    </location>
</feature>
<feature type="transmembrane region" description="Helical" evidence="1">
    <location>
        <begin position="346"/>
        <end position="368"/>
    </location>
</feature>
<keyword evidence="1" id="KW-1133">Transmembrane helix</keyword>
<proteinExistence type="predicted"/>
<sequence length="390" mass="42748">MKKLFMVLTLACLLSPARALEPPVDVKAVDTPNDEGSSITVSWGRSPQDQGDATVFKGYQILRAENDKGPFTEAGFVICGKNDFRDNVENHKSYYYQVRAVAFPDSSDAVLTGPVAATAQWFDSSRTNVLILTIILCFLIIWYIERAKKGEELFIRKIQGLDAIDEAVGRSTELGKPIMFSFGLGEIKDIVTVAALAILRQVAVRCAQHGTELLVPNWDPLVMAAAQETVQQAYSEPGRPDLYKEGNVSFLTSDQFGYAAGVDGMMLRQKPGAVFFMGYFYAEALLMSETGHSIGAIQIAGTTAITQLPFFIASCDYTLIGEEMLAASCYLKKDPQLLGSLKGEDFVKAFLIIGFALMALWGTAGYILNNAGNPWMMNVFQAVKNWFITG</sequence>
<evidence type="ECO:0000313" key="4">
    <source>
        <dbReference type="EMBL" id="OGF08413.1"/>
    </source>
</evidence>
<feature type="transmembrane region" description="Helical" evidence="1">
    <location>
        <begin position="127"/>
        <end position="144"/>
    </location>
</feature>
<dbReference type="EMBL" id="MFFM01000047">
    <property type="protein sequence ID" value="OGF08413.1"/>
    <property type="molecule type" value="Genomic_DNA"/>
</dbReference>
<evidence type="ECO:0000313" key="5">
    <source>
        <dbReference type="Proteomes" id="UP000177230"/>
    </source>
</evidence>
<dbReference type="AlphaFoldDB" id="A0A1F5R314"/>
<evidence type="ECO:0000259" key="3">
    <source>
        <dbReference type="Pfam" id="PF20539"/>
    </source>
</evidence>
<dbReference type="CDD" id="cd00063">
    <property type="entry name" value="FN3"/>
    <property type="match status" value="1"/>
</dbReference>
<evidence type="ECO:0000256" key="2">
    <source>
        <dbReference type="SAM" id="SignalP"/>
    </source>
</evidence>
<dbReference type="SUPFAM" id="SSF49265">
    <property type="entry name" value="Fibronectin type III"/>
    <property type="match status" value="1"/>
</dbReference>
<dbReference type="InterPro" id="IPR013783">
    <property type="entry name" value="Ig-like_fold"/>
</dbReference>
<dbReference type="InterPro" id="IPR003961">
    <property type="entry name" value="FN3_dom"/>
</dbReference>
<protein>
    <recommendedName>
        <fullName evidence="3">DUF6754 domain-containing protein</fullName>
    </recommendedName>
</protein>
<accession>A0A1F5R314</accession>
<dbReference type="InterPro" id="IPR046642">
    <property type="entry name" value="DUF6754"/>
</dbReference>
<feature type="signal peptide" evidence="2">
    <location>
        <begin position="1"/>
        <end position="19"/>
    </location>
</feature>
<dbReference type="Pfam" id="PF20539">
    <property type="entry name" value="DUF6754"/>
    <property type="match status" value="1"/>
</dbReference>
<comment type="caution">
    <text evidence="4">The sequence shown here is derived from an EMBL/GenBank/DDBJ whole genome shotgun (WGS) entry which is preliminary data.</text>
</comment>